<sequence>MRLVFYLFLISQLFNFIGVFAEKVRENSSGKNTINWEKTDENKSKPYKKIIWRSYKNDESYFGNEKQQSSIIQKTKSSKEERISESSKKLGSSIIEIEPYLPLNNFLEYGDFQTSVKWKSSFEGGAAGGTGQQNPSFVLDYGISDSSLMTIYFSEVDDDLYNLIDGQIVNYNWQNYAFSFKKKLLNNNENSFAISIVPTLEYWRHASGGKNSKSIYNQKDNLDGKDRFDNLIGSLSLPISKKIDENFTALIVPGVTFLPEKLGSKGIGKNAYGNNFYIGSGIIFDMAKDVDFLASYTSPLGPGNNYFDKDLNYSRKPIYSIGLGWDVNSKIGIEGKITNSFGATPSTGLLTIPSDNQPLYSANITYKPHGEDTYLNHLNERDKLISTGGITVNNALMPRVGTSIINFNYDNKGNLFGSYGYSLSNIFKLELLNIGSFNEVKLSGDKNSNLYSTYLDDSNLNFRLGGKLLIFSPQKNDLYWMSLRSSVGRNNDTNQGYLFTEFINTFRLNNWWAFNMSPKYFFSGVESFGGIGFSSYINLSDNLMIIPEINTLLKKDWDLNSTLALRYSFSPSKSLDLYYSNAAGVQDIGQLLKDNEYRFGIKLNFLY</sequence>
<dbReference type="eggNOG" id="COG3170">
    <property type="taxonomic scope" value="Bacteria"/>
</dbReference>
<protein>
    <submittedName>
        <fullName evidence="1">Uncharacterized protein</fullName>
    </submittedName>
</protein>
<accession>A0A0A2AIP6</accession>
<evidence type="ECO:0000313" key="2">
    <source>
        <dbReference type="Proteomes" id="UP000030533"/>
    </source>
</evidence>
<dbReference type="Proteomes" id="UP000030533">
    <property type="component" value="Unassembled WGS sequence"/>
</dbReference>
<organism evidence="1 2">
    <name type="scientific">Prochlorococcus marinus str. MIT 9314</name>
    <dbReference type="NCBI Taxonomy" id="167548"/>
    <lineage>
        <taxon>Bacteria</taxon>
        <taxon>Bacillati</taxon>
        <taxon>Cyanobacteriota</taxon>
        <taxon>Cyanophyceae</taxon>
        <taxon>Synechococcales</taxon>
        <taxon>Prochlorococcaceae</taxon>
        <taxon>Prochlorococcus</taxon>
    </lineage>
</organism>
<dbReference type="STRING" id="167548.EU98_1927"/>
<dbReference type="AlphaFoldDB" id="A0A0A2AIP6"/>
<evidence type="ECO:0000313" key="1">
    <source>
        <dbReference type="EMBL" id="KGG00395.1"/>
    </source>
</evidence>
<proteinExistence type="predicted"/>
<comment type="caution">
    <text evidence="1">The sequence shown here is derived from an EMBL/GenBank/DDBJ whole genome shotgun (WGS) entry which is preliminary data.</text>
</comment>
<reference evidence="2" key="1">
    <citation type="journal article" date="2014" name="Sci. Data">
        <title>Genomes of diverse isolates of the marine cyanobacterium Prochlorococcus.</title>
        <authorList>
            <person name="Biller S."/>
            <person name="Berube P."/>
            <person name="Thompson J."/>
            <person name="Kelly L."/>
            <person name="Roggensack S."/>
            <person name="Awad L."/>
            <person name="Roache-Johnson K."/>
            <person name="Ding H."/>
            <person name="Giovannoni S.J."/>
            <person name="Moore L.R."/>
            <person name="Chisholm S.W."/>
        </authorList>
    </citation>
    <scope>NUCLEOTIDE SEQUENCE [LARGE SCALE GENOMIC DNA]</scope>
    <source>
        <strain evidence="2">MIT 9314</strain>
    </source>
</reference>
<name>A0A0A2AIP6_PROMR</name>
<gene>
    <name evidence="1" type="ORF">EU98_1927</name>
</gene>
<dbReference type="EMBL" id="JNAO01000013">
    <property type="protein sequence ID" value="KGG00395.1"/>
    <property type="molecule type" value="Genomic_DNA"/>
</dbReference>